<organism evidence="3 4">
    <name type="scientific">Tieghemiomyces parasiticus</name>
    <dbReference type="NCBI Taxonomy" id="78921"/>
    <lineage>
        <taxon>Eukaryota</taxon>
        <taxon>Fungi</taxon>
        <taxon>Fungi incertae sedis</taxon>
        <taxon>Zoopagomycota</taxon>
        <taxon>Kickxellomycotina</taxon>
        <taxon>Dimargaritomycetes</taxon>
        <taxon>Dimargaritales</taxon>
        <taxon>Dimargaritaceae</taxon>
        <taxon>Tieghemiomyces</taxon>
    </lineage>
</organism>
<dbReference type="Gene3D" id="2.130.10.10">
    <property type="entry name" value="YVTN repeat-like/Quinoprotein amine dehydrogenase"/>
    <property type="match status" value="1"/>
</dbReference>
<dbReference type="OrthoDB" id="20669at2759"/>
<feature type="compositionally biased region" description="Polar residues" evidence="2">
    <location>
        <begin position="460"/>
        <end position="469"/>
    </location>
</feature>
<comment type="caution">
    <text evidence="3">The sequence shown here is derived from an EMBL/GenBank/DDBJ whole genome shotgun (WGS) entry which is preliminary data.</text>
</comment>
<feature type="region of interest" description="Disordered" evidence="2">
    <location>
        <begin position="435"/>
        <end position="469"/>
    </location>
</feature>
<dbReference type="SUPFAM" id="SSF50998">
    <property type="entry name" value="Quinoprotein alcohol dehydrogenase-like"/>
    <property type="match status" value="1"/>
</dbReference>
<sequence>MNFGEEPRSIYPSTNLRLLSGLYIACDVAGFITPRTEVTRRDHVTSVPRVDYQGLQFTDSFTSISRERYQQLRQRHYENYRNTERPRDELKIELSKLTAPAQPYYRFRYASLGPTERCYVAHFQLRNLLSASSANQLYYVHSTGLRRWSASAYVSRPVIDLRSEDSLILPTTLAARDDLVFLGGLKGDYFLRNVATGVSSTGQLSPHPNGILNYAELAYATSGAPLTFVASNDGHIRTLDVTASQVVADYRFDCSVNCASVSPDGQTLAMVGDSCESYLLDPQTGRFRATLTGHLDYSFACAWSPNGRYLVTGNQDRTARVYDVRYHTRALHVLPGRMASVRTLRFSPDGRYLAVGESTDYVHLVDVVSDFQHAQTVDFFGDVAGVTFTPDSESCFIGVRDNQHGSPLIHLERGHHRSDLAIPKVKVPVTASTVAVHHPTMTRPDRASSSSSSSRGEDGMSTSPGGQLSSILPDNVLDYFTNPSMIRKLIVSSVAEDQVNQLLLVPGADTVRSYDVCVHPLLSAGPSSPRMILTGAEAPCLGIHTTDPNNGFVSAAGAYGSSDGGTPAVSANSSPADTHADVPALLAARSPMVVVGRRTPMDSHNHAAGLPCVACAWCLEAVASPTIAPVRRSLFGFTFSDDDDYGLWHRLTLALQSQARALGMTLNDSEHTEGMPAGWALSSITGEDVAASATGLPNVITTHSAEPTTTATTTTTTARRPLLVPGQEIDFTYQTEPETGVDTDTAEMEVELATVAMVTQVVARPSLLRSAPSSPLLRGRAADLRPLTLTHTTAPMGATTAATTTTSSDTTTNTTERRGAEALLDDLFTGPANLLQEYHTLFQTLLTFNPPNLISHFDFLAPSFLPPIDIDLDGTLDFFRLNSLPTLSLRDTAIGALLSQWRSADGDAPADTRAGPTTGDVGQHPQGEEGEGEMRLDAVTTMMPVTTTTATTPTTHEISGAIDGREISSASMASSTSAPHHPSSASLAEPVSSCHHHSRPRSQHSPRRSASYSTPLVAAITIPSLYTSTTTTTTTTTSPTTAPATPVTVDRLQTTGLPLARSALHTLPSLEPLTSSAPTPFAQSPLSPRRQQHHHHHNRAPFSPAASSSYRCELYPNLPLTSPTSSPSYSPAAAAASSAPLIRRHRGVPALVDFSYL</sequence>
<gene>
    <name evidence="3" type="ORF">IWQ60_007382</name>
</gene>
<feature type="region of interest" description="Disordered" evidence="2">
    <location>
        <begin position="1070"/>
        <end position="1106"/>
    </location>
</feature>
<keyword evidence="1" id="KW-0853">WD repeat</keyword>
<feature type="repeat" description="WD" evidence="1">
    <location>
        <begin position="291"/>
        <end position="325"/>
    </location>
</feature>
<dbReference type="Proteomes" id="UP001150569">
    <property type="component" value="Unassembled WGS sequence"/>
</dbReference>
<dbReference type="InterPro" id="IPR011047">
    <property type="entry name" value="Quinoprotein_ADH-like_sf"/>
</dbReference>
<feature type="region of interest" description="Disordered" evidence="2">
    <location>
        <begin position="790"/>
        <end position="814"/>
    </location>
</feature>
<feature type="compositionally biased region" description="Polar residues" evidence="2">
    <location>
        <begin position="1072"/>
        <end position="1086"/>
    </location>
</feature>
<protein>
    <recommendedName>
        <fullName evidence="5">DUF2415 domain-containing protein</fullName>
    </recommendedName>
</protein>
<dbReference type="Pfam" id="PF00400">
    <property type="entry name" value="WD40"/>
    <property type="match status" value="2"/>
</dbReference>
<reference evidence="3" key="1">
    <citation type="submission" date="2022-07" db="EMBL/GenBank/DDBJ databases">
        <title>Phylogenomic reconstructions and comparative analyses of Kickxellomycotina fungi.</title>
        <authorList>
            <person name="Reynolds N.K."/>
            <person name="Stajich J.E."/>
            <person name="Barry K."/>
            <person name="Grigoriev I.V."/>
            <person name="Crous P."/>
            <person name="Smith M.E."/>
        </authorList>
    </citation>
    <scope>NUCLEOTIDE SEQUENCE</scope>
    <source>
        <strain evidence="3">RSA 861</strain>
    </source>
</reference>
<evidence type="ECO:0000313" key="3">
    <source>
        <dbReference type="EMBL" id="KAJ1918900.1"/>
    </source>
</evidence>
<accession>A0A9W8DUJ7</accession>
<dbReference type="PANTHER" id="PTHR43991">
    <property type="entry name" value="WD REPEAT PROTEIN (AFU_ORTHOLOGUE AFUA_8G05640)-RELATED"/>
    <property type="match status" value="1"/>
</dbReference>
<evidence type="ECO:0000256" key="1">
    <source>
        <dbReference type="PROSITE-ProRule" id="PRU00221"/>
    </source>
</evidence>
<proteinExistence type="predicted"/>
<dbReference type="AlphaFoldDB" id="A0A9W8DUJ7"/>
<evidence type="ECO:0000313" key="4">
    <source>
        <dbReference type="Proteomes" id="UP001150569"/>
    </source>
</evidence>
<feature type="compositionally biased region" description="Basic residues" evidence="2">
    <location>
        <begin position="994"/>
        <end position="1007"/>
    </location>
</feature>
<dbReference type="InterPro" id="IPR015943">
    <property type="entry name" value="WD40/YVTN_repeat-like_dom_sf"/>
</dbReference>
<name>A0A9W8DUJ7_9FUNG</name>
<feature type="compositionally biased region" description="Basic residues" evidence="2">
    <location>
        <begin position="1090"/>
        <end position="1099"/>
    </location>
</feature>
<dbReference type="SMART" id="SM00320">
    <property type="entry name" value="WD40"/>
    <property type="match status" value="3"/>
</dbReference>
<dbReference type="InterPro" id="IPR001680">
    <property type="entry name" value="WD40_rpt"/>
</dbReference>
<keyword evidence="4" id="KW-1185">Reference proteome</keyword>
<dbReference type="EMBL" id="JANBPT010000490">
    <property type="protein sequence ID" value="KAJ1918900.1"/>
    <property type="molecule type" value="Genomic_DNA"/>
</dbReference>
<dbReference type="PROSITE" id="PS50082">
    <property type="entry name" value="WD_REPEATS_2"/>
    <property type="match status" value="1"/>
</dbReference>
<evidence type="ECO:0008006" key="5">
    <source>
        <dbReference type="Google" id="ProtNLM"/>
    </source>
</evidence>
<evidence type="ECO:0000256" key="2">
    <source>
        <dbReference type="SAM" id="MobiDB-lite"/>
    </source>
</evidence>
<dbReference type="PROSITE" id="PS50294">
    <property type="entry name" value="WD_REPEATS_REGION"/>
    <property type="match status" value="1"/>
</dbReference>
<feature type="region of interest" description="Disordered" evidence="2">
    <location>
        <begin position="904"/>
        <end position="931"/>
    </location>
</feature>
<feature type="region of interest" description="Disordered" evidence="2">
    <location>
        <begin position="969"/>
        <end position="1012"/>
    </location>
</feature>
<dbReference type="PANTHER" id="PTHR43991:SF12">
    <property type="entry name" value="WD REPEAT PROTEIN (AFU_ORTHOLOGUE AFUA_8G05640)"/>
    <property type="match status" value="1"/>
</dbReference>
<feature type="compositionally biased region" description="Low complexity" evidence="2">
    <location>
        <begin position="969"/>
        <end position="988"/>
    </location>
</feature>